<dbReference type="InterPro" id="IPR002168">
    <property type="entry name" value="Lipase_GDXG_HIS_AS"/>
</dbReference>
<evidence type="ECO:0000256" key="2">
    <source>
        <dbReference type="ARBA" id="ARBA00022801"/>
    </source>
</evidence>
<keyword evidence="5" id="KW-1185">Reference proteome</keyword>
<dbReference type="GO" id="GO:0016787">
    <property type="term" value="F:hydrolase activity"/>
    <property type="evidence" value="ECO:0007669"/>
    <property type="project" value="UniProtKB-KW"/>
</dbReference>
<dbReference type="Pfam" id="PF07859">
    <property type="entry name" value="Abhydrolase_3"/>
    <property type="match status" value="1"/>
</dbReference>
<gene>
    <name evidence="4" type="ORF">D9V41_15990</name>
</gene>
<feature type="domain" description="Alpha/beta hydrolase fold-3" evidence="3">
    <location>
        <begin position="126"/>
        <end position="330"/>
    </location>
</feature>
<name>A0A3L8PIK2_9ACTN</name>
<dbReference type="InterPro" id="IPR013094">
    <property type="entry name" value="AB_hydrolase_3"/>
</dbReference>
<organism evidence="4 5">
    <name type="scientific">Aeromicrobium phragmitis</name>
    <dbReference type="NCBI Taxonomy" id="2478914"/>
    <lineage>
        <taxon>Bacteria</taxon>
        <taxon>Bacillati</taxon>
        <taxon>Actinomycetota</taxon>
        <taxon>Actinomycetes</taxon>
        <taxon>Propionibacteriales</taxon>
        <taxon>Nocardioidaceae</taxon>
        <taxon>Aeromicrobium</taxon>
    </lineage>
</organism>
<dbReference type="SUPFAM" id="SSF53474">
    <property type="entry name" value="alpha/beta-Hydrolases"/>
    <property type="match status" value="1"/>
</dbReference>
<sequence>MERITPPDFAEFRRYPDEMALPVDLRRLPGRWWPRRRPLRAVHTNAVLHDAPSPRARLLGRGTRLTIKPLLRVVPIHDRMFARLRSIERYKPRVPNEGITSESIDLGGVRAEHMQPADGRTSDVTILYFHGGGFFTGSVESHRSLCERLVMETGGVVVSVDYVLLPDGTVADAVDEAITAYEALLAEVEHPDKIVVGGDSAGGYLTMKVGELATRRGIQPPAGLIGFSPLLSLDPERTDKNVVRVSPMRDAYLPISRVATMRELWLPEGAVIEGFASPLHASAYIQSPVHLVAVEDEMLRPEVEAFALLLTDKGVEVETHLWRGQLHAFVSLVDIVPDAEFALTLAAEFARRCVGEQPEQSVVDAAADDEEISGHLAG</sequence>
<evidence type="ECO:0000313" key="5">
    <source>
        <dbReference type="Proteomes" id="UP000282515"/>
    </source>
</evidence>
<dbReference type="PANTHER" id="PTHR48081:SF8">
    <property type="entry name" value="ALPHA_BETA HYDROLASE FOLD-3 DOMAIN-CONTAINING PROTEIN-RELATED"/>
    <property type="match status" value="1"/>
</dbReference>
<evidence type="ECO:0000313" key="4">
    <source>
        <dbReference type="EMBL" id="RLV54539.1"/>
    </source>
</evidence>
<dbReference type="InterPro" id="IPR029058">
    <property type="entry name" value="AB_hydrolase_fold"/>
</dbReference>
<dbReference type="Proteomes" id="UP000282515">
    <property type="component" value="Unassembled WGS sequence"/>
</dbReference>
<comment type="similarity">
    <text evidence="1">Belongs to the 'GDXG' lipolytic enzyme family.</text>
</comment>
<evidence type="ECO:0000256" key="1">
    <source>
        <dbReference type="ARBA" id="ARBA00010515"/>
    </source>
</evidence>
<protein>
    <submittedName>
        <fullName evidence="4">Lipase</fullName>
    </submittedName>
</protein>
<dbReference type="InterPro" id="IPR050300">
    <property type="entry name" value="GDXG_lipolytic_enzyme"/>
</dbReference>
<proteinExistence type="inferred from homology"/>
<dbReference type="PANTHER" id="PTHR48081">
    <property type="entry name" value="AB HYDROLASE SUPERFAMILY PROTEIN C4A8.06C"/>
    <property type="match status" value="1"/>
</dbReference>
<keyword evidence="2" id="KW-0378">Hydrolase</keyword>
<dbReference type="EMBL" id="RDBF01000018">
    <property type="protein sequence ID" value="RLV54539.1"/>
    <property type="molecule type" value="Genomic_DNA"/>
</dbReference>
<dbReference type="AlphaFoldDB" id="A0A3L8PIK2"/>
<accession>A0A3L8PIK2</accession>
<dbReference type="PROSITE" id="PS01173">
    <property type="entry name" value="LIPASE_GDXG_HIS"/>
    <property type="match status" value="1"/>
</dbReference>
<dbReference type="Gene3D" id="3.40.50.1820">
    <property type="entry name" value="alpha/beta hydrolase"/>
    <property type="match status" value="1"/>
</dbReference>
<evidence type="ECO:0000259" key="3">
    <source>
        <dbReference type="Pfam" id="PF07859"/>
    </source>
</evidence>
<comment type="caution">
    <text evidence="4">The sequence shown here is derived from an EMBL/GenBank/DDBJ whole genome shotgun (WGS) entry which is preliminary data.</text>
</comment>
<reference evidence="4 5" key="1">
    <citation type="submission" date="2018-10" db="EMBL/GenBank/DDBJ databases">
        <title>Aeromicrobium sp. 9W16Y-2 whole genome shotgun sequence.</title>
        <authorList>
            <person name="Li F."/>
        </authorList>
    </citation>
    <scope>NUCLEOTIDE SEQUENCE [LARGE SCALE GENOMIC DNA]</scope>
    <source>
        <strain evidence="4 5">9W16Y-2</strain>
    </source>
</reference>